<accession>A0A521CMH1</accession>
<dbReference type="EMBL" id="FXSZ01000004">
    <property type="protein sequence ID" value="SMO60634.1"/>
    <property type="molecule type" value="Genomic_DNA"/>
</dbReference>
<dbReference type="Gene3D" id="3.90.1480.10">
    <property type="entry name" value="Alpha-2,3-sialyltransferase"/>
    <property type="match status" value="1"/>
</dbReference>
<reference evidence="1 2" key="1">
    <citation type="submission" date="2017-05" db="EMBL/GenBank/DDBJ databases">
        <authorList>
            <person name="Varghese N."/>
            <person name="Submissions S."/>
        </authorList>
    </citation>
    <scope>NUCLEOTIDE SEQUENCE [LARGE SCALE GENOMIC DNA]</scope>
    <source>
        <strain evidence="1 2">DSM 21342</strain>
    </source>
</reference>
<evidence type="ECO:0000313" key="1">
    <source>
        <dbReference type="EMBL" id="SMO60634.1"/>
    </source>
</evidence>
<gene>
    <name evidence="1" type="ORF">SAMN06265350_104211</name>
</gene>
<proteinExistence type="predicted"/>
<evidence type="ECO:0000313" key="2">
    <source>
        <dbReference type="Proteomes" id="UP000315971"/>
    </source>
</evidence>
<organism evidence="1 2">
    <name type="scientific">Solitalea koreensis</name>
    <dbReference type="NCBI Taxonomy" id="543615"/>
    <lineage>
        <taxon>Bacteria</taxon>
        <taxon>Pseudomonadati</taxon>
        <taxon>Bacteroidota</taxon>
        <taxon>Sphingobacteriia</taxon>
        <taxon>Sphingobacteriales</taxon>
        <taxon>Sphingobacteriaceae</taxon>
        <taxon>Solitalea</taxon>
    </lineage>
</organism>
<sequence length="295" mass="34009">MLEQVINSIGRFSQQLFESIISIIKVLLRSKFGLKLPLSTASSCYILGNGPSLNLSMGKHRDLLQKSELFVVNSFAVSPYFVDLKPANYIFLDQYFTAYDGKQTPIEAVKKTFEHLATDVSWPITIFMPAKSARNSFHLELKKSNPNINICYYNYVVAKGFKWVKHWLFSHNLAMPQCQNILNACIFIAINRKFKNVYLLGADHSWHEQLIVDNSNDIVITDKHFYNEKGKEIEMKSRAHDPKEYGIHKFFELISKAFYSYLVLRSYADSQGVNIFNSSEKSYIDAFERKSIPNV</sequence>
<keyword evidence="2" id="KW-1185">Reference proteome</keyword>
<dbReference type="AlphaFoldDB" id="A0A521CMH1"/>
<dbReference type="Proteomes" id="UP000315971">
    <property type="component" value="Unassembled WGS sequence"/>
</dbReference>
<name>A0A521CMH1_9SPHI</name>
<protein>
    <recommendedName>
        <fullName evidence="3">DUF115 domain-containing protein</fullName>
    </recommendedName>
</protein>
<evidence type="ECO:0008006" key="3">
    <source>
        <dbReference type="Google" id="ProtNLM"/>
    </source>
</evidence>